<comment type="caution">
    <text evidence="3">The sequence shown here is derived from an EMBL/GenBank/DDBJ whole genome shotgun (WGS) entry which is preliminary data.</text>
</comment>
<accession>A0ABW9VGP1</accession>
<evidence type="ECO:0000313" key="4">
    <source>
        <dbReference type="Proteomes" id="UP000478090"/>
    </source>
</evidence>
<keyword evidence="2" id="KW-1277">Toxin-antitoxin system</keyword>
<dbReference type="Pfam" id="PF05016">
    <property type="entry name" value="ParE_toxin"/>
    <property type="match status" value="1"/>
</dbReference>
<evidence type="ECO:0000313" key="3">
    <source>
        <dbReference type="EMBL" id="MYM38681.1"/>
    </source>
</evidence>
<reference evidence="3 4" key="1">
    <citation type="submission" date="2019-12" db="EMBL/GenBank/DDBJ databases">
        <title>Novel species isolated from a subtropical stream in China.</title>
        <authorList>
            <person name="Lu H."/>
        </authorList>
    </citation>
    <scope>NUCLEOTIDE SEQUENCE [LARGE SCALE GENOMIC DNA]</scope>
    <source>
        <strain evidence="3 4">CY13W</strain>
    </source>
</reference>
<dbReference type="EMBL" id="WWCM01000002">
    <property type="protein sequence ID" value="MYM38681.1"/>
    <property type="molecule type" value="Genomic_DNA"/>
</dbReference>
<comment type="similarity">
    <text evidence="1">Belongs to the RelE toxin family.</text>
</comment>
<name>A0ABW9VGP1_9BURK</name>
<sequence>MRFKLRFHKLAWAEWQKLDASVREPFKKKLAERLEQPRVPSAALHGMADFYKIKLKAAGYRLVYRVEDEVLYVTVIAVGKRERNLAYLGAKDRLG</sequence>
<dbReference type="Gene3D" id="3.30.2310.20">
    <property type="entry name" value="RelE-like"/>
    <property type="match status" value="1"/>
</dbReference>
<dbReference type="PANTHER" id="PTHR35601:SF1">
    <property type="entry name" value="TOXIN RELE"/>
    <property type="match status" value="1"/>
</dbReference>
<dbReference type="RefSeq" id="WP_161038058.1">
    <property type="nucleotide sequence ID" value="NZ_WWCM01000002.1"/>
</dbReference>
<dbReference type="NCBIfam" id="TIGR02385">
    <property type="entry name" value="RelE_StbE"/>
    <property type="match status" value="1"/>
</dbReference>
<dbReference type="InterPro" id="IPR007712">
    <property type="entry name" value="RelE/ParE_toxin"/>
</dbReference>
<dbReference type="PANTHER" id="PTHR35601">
    <property type="entry name" value="TOXIN RELE"/>
    <property type="match status" value="1"/>
</dbReference>
<dbReference type="SUPFAM" id="SSF143011">
    <property type="entry name" value="RelE-like"/>
    <property type="match status" value="1"/>
</dbReference>
<proteinExistence type="inferred from homology"/>
<dbReference type="InterPro" id="IPR035093">
    <property type="entry name" value="RelE/ParE_toxin_dom_sf"/>
</dbReference>
<dbReference type="Proteomes" id="UP000478090">
    <property type="component" value="Unassembled WGS sequence"/>
</dbReference>
<organism evidence="3 4">
    <name type="scientific">Duganella qianjiadongensis</name>
    <dbReference type="NCBI Taxonomy" id="2692176"/>
    <lineage>
        <taxon>Bacteria</taxon>
        <taxon>Pseudomonadati</taxon>
        <taxon>Pseudomonadota</taxon>
        <taxon>Betaproteobacteria</taxon>
        <taxon>Burkholderiales</taxon>
        <taxon>Oxalobacteraceae</taxon>
        <taxon>Telluria group</taxon>
        <taxon>Duganella</taxon>
    </lineage>
</organism>
<gene>
    <name evidence="3" type="ORF">GTP27_04995</name>
</gene>
<evidence type="ECO:0000256" key="2">
    <source>
        <dbReference type="ARBA" id="ARBA00022649"/>
    </source>
</evidence>
<protein>
    <submittedName>
        <fullName evidence="3">Type II toxin-antitoxin system mRNA interferase toxin, RelE/StbE family</fullName>
    </submittedName>
</protein>
<keyword evidence="4" id="KW-1185">Reference proteome</keyword>
<evidence type="ECO:0000256" key="1">
    <source>
        <dbReference type="ARBA" id="ARBA00006226"/>
    </source>
</evidence>